<reference evidence="2 3" key="1">
    <citation type="submission" date="2020-05" db="EMBL/GenBank/DDBJ databases">
        <title>Complete genome sequence of Deefgea sp. D17.</title>
        <authorList>
            <person name="Bae J.-W."/>
            <person name="Han J.E."/>
        </authorList>
    </citation>
    <scope>NUCLEOTIDE SEQUENCE [LARGE SCALE GENOMIC DNA]</scope>
    <source>
        <strain evidence="2 3">D17</strain>
    </source>
</reference>
<accession>A0A6M8SU72</accession>
<dbReference type="RefSeq" id="WP_173531927.1">
    <property type="nucleotide sequence ID" value="NZ_CP054143.1"/>
</dbReference>
<evidence type="ECO:0000313" key="2">
    <source>
        <dbReference type="EMBL" id="QKJ65417.1"/>
    </source>
</evidence>
<evidence type="ECO:0000259" key="1">
    <source>
        <dbReference type="PROSITE" id="PS51819"/>
    </source>
</evidence>
<keyword evidence="3" id="KW-1185">Reference proteome</keyword>
<dbReference type="InterPro" id="IPR037523">
    <property type="entry name" value="VOC_core"/>
</dbReference>
<protein>
    <submittedName>
        <fullName evidence="2">VOC family protein</fullName>
    </submittedName>
</protein>
<dbReference type="EMBL" id="CP054143">
    <property type="protein sequence ID" value="QKJ65417.1"/>
    <property type="molecule type" value="Genomic_DNA"/>
</dbReference>
<dbReference type="PROSITE" id="PS51819">
    <property type="entry name" value="VOC"/>
    <property type="match status" value="1"/>
</dbReference>
<dbReference type="Proteomes" id="UP000504844">
    <property type="component" value="Chromosome"/>
</dbReference>
<gene>
    <name evidence="2" type="ORF">HQN60_00950</name>
</gene>
<organism evidence="2 3">
    <name type="scientific">Deefgea piscis</name>
    <dbReference type="NCBI Taxonomy" id="2739061"/>
    <lineage>
        <taxon>Bacteria</taxon>
        <taxon>Pseudomonadati</taxon>
        <taxon>Pseudomonadota</taxon>
        <taxon>Betaproteobacteria</taxon>
        <taxon>Neisseriales</taxon>
        <taxon>Chitinibacteraceae</taxon>
        <taxon>Deefgea</taxon>
    </lineage>
</organism>
<dbReference type="PANTHER" id="PTHR36503">
    <property type="entry name" value="BLR2520 PROTEIN"/>
    <property type="match status" value="1"/>
</dbReference>
<name>A0A6M8SU72_9NEIS</name>
<proteinExistence type="predicted"/>
<dbReference type="InterPro" id="IPR004360">
    <property type="entry name" value="Glyas_Fos-R_dOase_dom"/>
</dbReference>
<dbReference type="Gene3D" id="3.10.180.10">
    <property type="entry name" value="2,3-Dihydroxybiphenyl 1,2-Dioxygenase, domain 1"/>
    <property type="match status" value="1"/>
</dbReference>
<feature type="domain" description="VOC" evidence="1">
    <location>
        <begin position="4"/>
        <end position="126"/>
    </location>
</feature>
<dbReference type="InterPro" id="IPR029068">
    <property type="entry name" value="Glyas_Bleomycin-R_OHBP_Dase"/>
</dbReference>
<evidence type="ECO:0000313" key="3">
    <source>
        <dbReference type="Proteomes" id="UP000504844"/>
    </source>
</evidence>
<dbReference type="AlphaFoldDB" id="A0A6M8SU72"/>
<dbReference type="SUPFAM" id="SSF54593">
    <property type="entry name" value="Glyoxalase/Bleomycin resistance protein/Dihydroxybiphenyl dioxygenase"/>
    <property type="match status" value="1"/>
</dbReference>
<dbReference type="PANTHER" id="PTHR36503:SF1">
    <property type="entry name" value="BLR2520 PROTEIN"/>
    <property type="match status" value="1"/>
</dbReference>
<sequence length="132" mass="14399">MQARISFITLAVNDLNRSLIFYRDALGLTPRKVTEQVVFFDFSTLQLALYCADALACDLGTTLAPAGLGRSALAHNVAAAGEVDQLLQQALQGGAVLLKAAHWAKWGAYCAFFADPDGHIWEVVWHPDFVYS</sequence>
<dbReference type="Pfam" id="PF00903">
    <property type="entry name" value="Glyoxalase"/>
    <property type="match status" value="1"/>
</dbReference>
<dbReference type="KEGG" id="dee:HQN60_00950"/>